<evidence type="ECO:0000256" key="4">
    <source>
        <dbReference type="ARBA" id="ARBA00022692"/>
    </source>
</evidence>
<dbReference type="GO" id="GO:0016887">
    <property type="term" value="F:ATP hydrolysis activity"/>
    <property type="evidence" value="ECO:0007669"/>
    <property type="project" value="InterPro"/>
</dbReference>
<evidence type="ECO:0000256" key="7">
    <source>
        <dbReference type="ARBA" id="ARBA00022989"/>
    </source>
</evidence>
<dbReference type="Gene3D" id="3.40.50.300">
    <property type="entry name" value="P-loop containing nucleotide triphosphate hydrolases"/>
    <property type="match status" value="1"/>
</dbReference>
<keyword evidence="13" id="KW-1185">Reference proteome</keyword>
<keyword evidence="2" id="KW-0813">Transport</keyword>
<keyword evidence="6" id="KW-0067">ATP-binding</keyword>
<evidence type="ECO:0000313" key="12">
    <source>
        <dbReference type="EMBL" id="GBF05240.1"/>
    </source>
</evidence>
<dbReference type="FunFam" id="3.40.50.300:FF:000221">
    <property type="entry name" value="Multidrug ABC transporter ATP-binding protein"/>
    <property type="match status" value="1"/>
</dbReference>
<evidence type="ECO:0000256" key="1">
    <source>
        <dbReference type="ARBA" id="ARBA00004651"/>
    </source>
</evidence>
<feature type="transmembrane region" description="Helical" evidence="9">
    <location>
        <begin position="156"/>
        <end position="173"/>
    </location>
</feature>
<dbReference type="SUPFAM" id="SSF90123">
    <property type="entry name" value="ABC transporter transmembrane region"/>
    <property type="match status" value="1"/>
</dbReference>
<dbReference type="Gene3D" id="1.20.1560.10">
    <property type="entry name" value="ABC transporter type 1, transmembrane domain"/>
    <property type="match status" value="1"/>
</dbReference>
<dbReference type="EMBL" id="BFAG01000003">
    <property type="protein sequence ID" value="GBF05240.1"/>
    <property type="molecule type" value="Genomic_DNA"/>
</dbReference>
<proteinExistence type="predicted"/>
<dbReference type="PANTHER" id="PTHR24221:SF654">
    <property type="entry name" value="ATP-BINDING CASSETTE SUB-FAMILY B MEMBER 6"/>
    <property type="match status" value="1"/>
</dbReference>
<dbReference type="Proteomes" id="UP000236569">
    <property type="component" value="Unassembled WGS sequence"/>
</dbReference>
<dbReference type="SMART" id="SM00382">
    <property type="entry name" value="AAA"/>
    <property type="match status" value="1"/>
</dbReference>
<gene>
    <name evidence="12" type="ORF">DAERI_030406</name>
</gene>
<feature type="transmembrane region" description="Helical" evidence="9">
    <location>
        <begin position="28"/>
        <end position="49"/>
    </location>
</feature>
<evidence type="ECO:0000256" key="8">
    <source>
        <dbReference type="ARBA" id="ARBA00023136"/>
    </source>
</evidence>
<dbReference type="InterPro" id="IPR036640">
    <property type="entry name" value="ABC1_TM_sf"/>
</dbReference>
<reference evidence="13" key="1">
    <citation type="submission" date="2018-01" db="EMBL/GenBank/DDBJ databases">
        <title>Draft Genome Sequence of the Radioresistant Bacterium Deinococcus aerius TR0125, Isolated from the Higher Atmosphere above Japan.</title>
        <authorList>
            <person name="Satoh K."/>
            <person name="Arai H."/>
            <person name="Sanzen T."/>
            <person name="Kawaguchi Y."/>
            <person name="Hayashi H."/>
            <person name="Yokobori S."/>
            <person name="Yamagishi A."/>
            <person name="Oono Y."/>
            <person name="Narumi I."/>
        </authorList>
    </citation>
    <scope>NUCLEOTIDE SEQUENCE [LARGE SCALE GENOMIC DNA]</scope>
    <source>
        <strain evidence="13">TR0125</strain>
    </source>
</reference>
<keyword evidence="4 9" id="KW-0812">Transmembrane</keyword>
<evidence type="ECO:0000256" key="5">
    <source>
        <dbReference type="ARBA" id="ARBA00022741"/>
    </source>
</evidence>
<comment type="subcellular location">
    <subcellularLocation>
        <location evidence="1">Cell membrane</location>
        <topology evidence="1">Multi-pass membrane protein</topology>
    </subcellularLocation>
</comment>
<dbReference type="PANTHER" id="PTHR24221">
    <property type="entry name" value="ATP-BINDING CASSETTE SUB-FAMILY B"/>
    <property type="match status" value="1"/>
</dbReference>
<evidence type="ECO:0000259" key="11">
    <source>
        <dbReference type="PROSITE" id="PS50929"/>
    </source>
</evidence>
<feature type="domain" description="ABC transporter" evidence="10">
    <location>
        <begin position="360"/>
        <end position="617"/>
    </location>
</feature>
<evidence type="ECO:0000256" key="6">
    <source>
        <dbReference type="ARBA" id="ARBA00022840"/>
    </source>
</evidence>
<dbReference type="InterPro" id="IPR011527">
    <property type="entry name" value="ABC1_TM_dom"/>
</dbReference>
<dbReference type="InterPro" id="IPR003439">
    <property type="entry name" value="ABC_transporter-like_ATP-bd"/>
</dbReference>
<accession>A0A2I9D4K4</accession>
<dbReference type="AlphaFoldDB" id="A0A2I9D4K4"/>
<feature type="transmembrane region" description="Helical" evidence="9">
    <location>
        <begin position="69"/>
        <end position="94"/>
    </location>
</feature>
<sequence>MAALSPEVNLLDSLRTLWPYLRMHRRQYLIGIVAVVIANSVNLLPYYYIRLTIDGLTRATDASPNTVGVTLAQVGLYALGIVLAAATAGALMLLMRRQIIIASRQTEYEIRRDIYMNLQTLDKAYYDRSRTGDIMNRLTGDLSAVREMLGFGSWQIVNIVSAFLTSFTVLFGLSWQLTLIVIAVLPFIVGLLYYLARLINQRYTRVQEQNSLIAGKAQENFSGARVVKGYAIEDREIADYRAMNLELLRRNIALTKVDGPLRGFMSLLIGLTFGLILLVGGRLILFPQGGANFTVGKFVQFVGTLDRLAWPMLMVGWITGVTQRGLSSWGRLRELLDARPQVHDERGRTDPSIRTLRGDVTFDNVSLRYGDFTVLDRVNLHIPAGTFLGITGPTGSGKTSLAALITRSMDPTSGVVRVDGHDVRVIPLRVLREHVSVVPQEPFLFSDTIANNIAFGLEGQDLPAIPTGVNVAKVPAPPELPQQPDLARVHEAARLAGLAGDVEGFPLGYDTMLGERGVTLSGGQRQRTAIARAIVRNPAILILDDSLSAVDTETERRILDGLREVARGRTVILIAHRVSSLRHSDRIVVLEEGRVTEQGTHEELLAAGGHYAELERLQRLASDLDAEDEPIGDAEVAADDLEAQVLPQEAVK</sequence>
<dbReference type="InterPro" id="IPR003593">
    <property type="entry name" value="AAA+_ATPase"/>
</dbReference>
<keyword evidence="8 9" id="KW-0472">Membrane</keyword>
<keyword evidence="5" id="KW-0547">Nucleotide-binding</keyword>
<keyword evidence="3" id="KW-1003">Cell membrane</keyword>
<dbReference type="InterPro" id="IPR027417">
    <property type="entry name" value="P-loop_NTPase"/>
</dbReference>
<dbReference type="Pfam" id="PF00664">
    <property type="entry name" value="ABC_membrane"/>
    <property type="match status" value="1"/>
</dbReference>
<organism evidence="12 13">
    <name type="scientific">Deinococcus aerius</name>
    <dbReference type="NCBI Taxonomy" id="200253"/>
    <lineage>
        <taxon>Bacteria</taxon>
        <taxon>Thermotogati</taxon>
        <taxon>Deinococcota</taxon>
        <taxon>Deinococci</taxon>
        <taxon>Deinococcales</taxon>
        <taxon>Deinococcaceae</taxon>
        <taxon>Deinococcus</taxon>
    </lineage>
</organism>
<dbReference type="GO" id="GO:0005886">
    <property type="term" value="C:plasma membrane"/>
    <property type="evidence" value="ECO:0007669"/>
    <property type="project" value="UniProtKB-SubCell"/>
</dbReference>
<dbReference type="PROSITE" id="PS50893">
    <property type="entry name" value="ABC_TRANSPORTER_2"/>
    <property type="match status" value="1"/>
</dbReference>
<evidence type="ECO:0000259" key="10">
    <source>
        <dbReference type="PROSITE" id="PS50893"/>
    </source>
</evidence>
<evidence type="ECO:0000256" key="9">
    <source>
        <dbReference type="SAM" id="Phobius"/>
    </source>
</evidence>
<dbReference type="GO" id="GO:0140359">
    <property type="term" value="F:ABC-type transporter activity"/>
    <property type="evidence" value="ECO:0007669"/>
    <property type="project" value="InterPro"/>
</dbReference>
<name>A0A2I9D4K4_9DEIO</name>
<feature type="transmembrane region" description="Helical" evidence="9">
    <location>
        <begin position="179"/>
        <end position="196"/>
    </location>
</feature>
<dbReference type="Pfam" id="PF00005">
    <property type="entry name" value="ABC_tran"/>
    <property type="match status" value="1"/>
</dbReference>
<keyword evidence="7 9" id="KW-1133">Transmembrane helix</keyword>
<dbReference type="GO" id="GO:0005524">
    <property type="term" value="F:ATP binding"/>
    <property type="evidence" value="ECO:0007669"/>
    <property type="project" value="UniProtKB-KW"/>
</dbReference>
<feature type="transmembrane region" description="Helical" evidence="9">
    <location>
        <begin position="264"/>
        <end position="288"/>
    </location>
</feature>
<dbReference type="PROSITE" id="PS50929">
    <property type="entry name" value="ABC_TM1F"/>
    <property type="match status" value="1"/>
</dbReference>
<comment type="caution">
    <text evidence="12">The sequence shown here is derived from an EMBL/GenBank/DDBJ whole genome shotgun (WGS) entry which is preliminary data.</text>
</comment>
<evidence type="ECO:0000313" key="13">
    <source>
        <dbReference type="Proteomes" id="UP000236569"/>
    </source>
</evidence>
<evidence type="ECO:0000256" key="2">
    <source>
        <dbReference type="ARBA" id="ARBA00022448"/>
    </source>
</evidence>
<protein>
    <submittedName>
        <fullName evidence="12">ABC transporter</fullName>
    </submittedName>
</protein>
<dbReference type="SUPFAM" id="SSF52540">
    <property type="entry name" value="P-loop containing nucleoside triphosphate hydrolases"/>
    <property type="match status" value="1"/>
</dbReference>
<dbReference type="CDD" id="cd18541">
    <property type="entry name" value="ABC_6TM_TmrB_like"/>
    <property type="match status" value="1"/>
</dbReference>
<dbReference type="GO" id="GO:0034040">
    <property type="term" value="F:ATPase-coupled lipid transmembrane transporter activity"/>
    <property type="evidence" value="ECO:0007669"/>
    <property type="project" value="TreeGrafter"/>
</dbReference>
<dbReference type="InterPro" id="IPR039421">
    <property type="entry name" value="Type_1_exporter"/>
</dbReference>
<feature type="domain" description="ABC transmembrane type-1" evidence="11">
    <location>
        <begin position="29"/>
        <end position="324"/>
    </location>
</feature>
<evidence type="ECO:0000256" key="3">
    <source>
        <dbReference type="ARBA" id="ARBA00022475"/>
    </source>
</evidence>